<dbReference type="Pfam" id="PF14663">
    <property type="entry name" value="RasGEF_N_2"/>
    <property type="match status" value="1"/>
</dbReference>
<organism evidence="6 7">
    <name type="scientific">Saitozyma podzolica</name>
    <dbReference type="NCBI Taxonomy" id="1890683"/>
    <lineage>
        <taxon>Eukaryota</taxon>
        <taxon>Fungi</taxon>
        <taxon>Dikarya</taxon>
        <taxon>Basidiomycota</taxon>
        <taxon>Agaricomycotina</taxon>
        <taxon>Tremellomycetes</taxon>
        <taxon>Tremellales</taxon>
        <taxon>Trimorphomycetaceae</taxon>
        <taxon>Saitozyma</taxon>
    </lineage>
</organism>
<proteinExistence type="inferred from homology"/>
<dbReference type="SMART" id="SM01310">
    <property type="entry name" value="RICTOR_V"/>
    <property type="match status" value="1"/>
</dbReference>
<dbReference type="InterPro" id="IPR029451">
    <property type="entry name" value="RICTOR_M"/>
</dbReference>
<dbReference type="STRING" id="1890683.A0A427Y7K3"/>
<feature type="compositionally biased region" description="Low complexity" evidence="2">
    <location>
        <begin position="1554"/>
        <end position="1564"/>
    </location>
</feature>
<dbReference type="EMBL" id="RSCD01000018">
    <property type="protein sequence ID" value="RSH87083.1"/>
    <property type="molecule type" value="Genomic_DNA"/>
</dbReference>
<dbReference type="GO" id="GO:0038203">
    <property type="term" value="P:TORC2 signaling"/>
    <property type="evidence" value="ECO:0007669"/>
    <property type="project" value="TreeGrafter"/>
</dbReference>
<name>A0A427Y7K3_9TREE</name>
<dbReference type="PANTHER" id="PTHR13298:SF11">
    <property type="entry name" value="RAPAMYCIN-INSENSITIVE COMPANION OF MTOR"/>
    <property type="match status" value="1"/>
</dbReference>
<evidence type="ECO:0000256" key="2">
    <source>
        <dbReference type="SAM" id="MobiDB-lite"/>
    </source>
</evidence>
<feature type="region of interest" description="Disordered" evidence="2">
    <location>
        <begin position="725"/>
        <end position="755"/>
    </location>
</feature>
<evidence type="ECO:0000256" key="1">
    <source>
        <dbReference type="ARBA" id="ARBA00008878"/>
    </source>
</evidence>
<feature type="compositionally biased region" description="Acidic residues" evidence="2">
    <location>
        <begin position="1526"/>
        <end position="1536"/>
    </location>
</feature>
<feature type="region of interest" description="Disordered" evidence="2">
    <location>
        <begin position="1403"/>
        <end position="1564"/>
    </location>
</feature>
<feature type="compositionally biased region" description="Low complexity" evidence="2">
    <location>
        <begin position="179"/>
        <end position="203"/>
    </location>
</feature>
<feature type="region of interest" description="Disordered" evidence="2">
    <location>
        <begin position="92"/>
        <end position="231"/>
    </location>
</feature>
<sequence length="1564" mass="173718">MAAVYGPRPSFESSRSYGAQGIDDEVANMDDEGETVDSVMNKLAIERRVQYGAEKMLDVIEQRGGGGDGGEQDQVKDRITAQLEAANERIKELEGTLERLRGGTPQRPRRRPQPKLNGYASTSSLGQSLGSSSFLSSRPRPSRHGSALTPDREREYFDSPAAAAAAAVAAGPSAQGTPSRHGGSPSLFSSSGRARSRSTGGESDVTSSDGPTRFDSSRSRSGLSSPGEMMLHVEDENTMVLLEAVMSILRRLREVAAPVQGKGKGRDMEPGDEVWGCLTRLADTLKKSDGLKALLNTEEVVQCVLPFLADEATSRRRAAAYRALRYLLDRDAWGKMLLAGLEWIVIRTFARDAKAVHEREQALRLLRAVITLPPPTRSHRTASLRYHTSPARSRPTHSRHGSARAVLPGHVVQLLACRVPLTDGLVRAIVSAAENPDDAMRIVCMETLVEIGILDLGRLVQSDAFRTVLLAFKDGPTELGPAMTGMLLYLTNQPSTRHLLIPGSDLETVLVGLTEEYGKVSQRQMGKHMDKLQWSVRNVSMLLGSWPGLLYLCMDDCRAIKSLISSLHIPVTEMRDAILDLFFSCLRIKAPPFMNAFLEGKRLTMYNRTQEAMSQQLQEEVDEDDNLQPLNLVDHFIALLLAIFIESGLLEALVAIIQENSGALNRKATLLLGELLQMANRILPLRFAAQLQALPRLFLGATEFSNANDRHQALSALSSIDSLNRNQTRANKQQGRRDRSGSNAAHDPLQRGQRQVQSVKLRLGLQVEDKQFQQMIVDTGVLLGRDHTKWNYDLIVDLVEGPLLNSKRLEETIKATKFIRRLFSFYHPLNNRFSSIKRTRPNHKWVKLACSLLSTMLVSPEGLKFVSEDKLLRQLSDCFFEIEHQPLASYAVLAPDRLENSLSYGYFEMLGVLSKHREGIKLLEKFKFFNSFYHLSEQRSREDITRMAIECFDYSLDSHARIILSKALTSALQETRLFATHHLARLLHDAPALLDWSLQLMITQLYDVAMEVCDVAVMYLEEVCSDTECLEKVVQMRPTLEHLGDVGHPLFMRFVSTSIGFRYLFQAQYIDRELESWMTERNLLYVIEAETFVSRTVRPFMNDQVEDYWQYDGMAPTHFFGELTKTSEGCMYLKEKGIVPEFAEIVRLHGMEENDQAILTNVKSVLWALGNIGSTEGGLPFLEDEEIVEIIVEIAEQSPVLIMKGTCFFVLGLISSTRMGAELLEELGWVSTRTPMGHTTGICLPNDISRFVQIEPWERMEMPLSTPPLPKLTGLEGEIMNSIANLSNYVLAAGAMNNLKRIRTRHPRYFSSITLFHRALRIISTNHYQAPVRRFILDLFDVQLEPETLVRLGHIEVASHEAKPEDIVGNANANGNGNESAIAEVRFAPIRKGLLGLDNFGFEADRDAGHRNPPRRFGYRDVQDEDESEMREREHRRRSASSPGPGPPEVSVSFSQGPLPAAKARTRGLTISELRPRGGVESAGSRGGSGAIRPGGRGKAQSYEVGEAGEVQQENGEGGQGGVRVEDEDEVGDGNDQDLPTARVPFGPGPGPAPAVAVAVGQAE</sequence>
<dbReference type="Pfam" id="PF14666">
    <property type="entry name" value="RICTOR_M"/>
    <property type="match status" value="1"/>
</dbReference>
<dbReference type="Pfam" id="PF14664">
    <property type="entry name" value="RICTOR_N"/>
    <property type="match status" value="1"/>
</dbReference>
<dbReference type="InterPro" id="IPR016024">
    <property type="entry name" value="ARM-type_fold"/>
</dbReference>
<evidence type="ECO:0000259" key="5">
    <source>
        <dbReference type="SMART" id="SM01310"/>
    </source>
</evidence>
<evidence type="ECO:0000313" key="6">
    <source>
        <dbReference type="EMBL" id="RSH87083.1"/>
    </source>
</evidence>
<evidence type="ECO:0000259" key="4">
    <source>
        <dbReference type="SMART" id="SM01308"/>
    </source>
</evidence>
<feature type="region of interest" description="Disordered" evidence="2">
    <location>
        <begin position="377"/>
        <end position="400"/>
    </location>
</feature>
<feature type="compositionally biased region" description="Basic and acidic residues" evidence="2">
    <location>
        <begin position="92"/>
        <end position="101"/>
    </location>
</feature>
<dbReference type="InterPro" id="IPR029452">
    <property type="entry name" value="RICTOR_V"/>
</dbReference>
<dbReference type="GO" id="GO:0031932">
    <property type="term" value="C:TORC2 complex"/>
    <property type="evidence" value="ECO:0007669"/>
    <property type="project" value="InterPro"/>
</dbReference>
<dbReference type="InterPro" id="IPR028268">
    <property type="entry name" value="Pianissimo_fam"/>
</dbReference>
<dbReference type="PANTHER" id="PTHR13298">
    <property type="entry name" value="CYTOSOLIC REGULATOR PIANISSIMO"/>
    <property type="match status" value="1"/>
</dbReference>
<dbReference type="SMART" id="SM01303">
    <property type="entry name" value="RasGEF_N_2"/>
    <property type="match status" value="1"/>
</dbReference>
<comment type="similarity">
    <text evidence="1">Belongs to the RICTOR family.</text>
</comment>
<dbReference type="InterPro" id="IPR028267">
    <property type="entry name" value="Pianissimo_N"/>
</dbReference>
<feature type="compositionally biased region" description="Low complexity" evidence="2">
    <location>
        <begin position="161"/>
        <end position="170"/>
    </location>
</feature>
<feature type="domain" description="Rapamycin-insensitive companion of mTOR N-terminal" evidence="4">
    <location>
        <begin position="278"/>
        <end position="684"/>
    </location>
</feature>
<feature type="domain" description="Rapamycin-insensitive companion of mTOR middle" evidence="3">
    <location>
        <begin position="767"/>
        <end position="989"/>
    </location>
</feature>
<feature type="compositionally biased region" description="Low complexity" evidence="2">
    <location>
        <begin position="121"/>
        <end position="139"/>
    </location>
</feature>
<dbReference type="Pfam" id="PF14668">
    <property type="entry name" value="RICTOR_V"/>
    <property type="match status" value="1"/>
</dbReference>
<accession>A0A427Y7K3</accession>
<feature type="compositionally biased region" description="Gly residues" evidence="2">
    <location>
        <begin position="1485"/>
        <end position="1498"/>
    </location>
</feature>
<dbReference type="OrthoDB" id="271111at2759"/>
<feature type="domain" description="Rapamycin-insensitive companion of mTOR" evidence="5">
    <location>
        <begin position="1159"/>
        <end position="1231"/>
    </location>
</feature>
<evidence type="ECO:0000259" key="3">
    <source>
        <dbReference type="SMART" id="SM01307"/>
    </source>
</evidence>
<protein>
    <recommendedName>
        <fullName evidence="8">REM-1 domain-containing protein</fullName>
    </recommendedName>
</protein>
<dbReference type="SUPFAM" id="SSF48371">
    <property type="entry name" value="ARM repeat"/>
    <property type="match status" value="1"/>
</dbReference>
<dbReference type="SMART" id="SM01308">
    <property type="entry name" value="RICTOR_N"/>
    <property type="match status" value="1"/>
</dbReference>
<gene>
    <name evidence="6" type="ORF">EHS25_003572</name>
</gene>
<dbReference type="Proteomes" id="UP000279259">
    <property type="component" value="Unassembled WGS sequence"/>
</dbReference>
<keyword evidence="7" id="KW-1185">Reference proteome</keyword>
<dbReference type="InterPro" id="IPR029453">
    <property type="entry name" value="Rictor_IV"/>
</dbReference>
<reference evidence="6 7" key="1">
    <citation type="submission" date="2018-11" db="EMBL/GenBank/DDBJ databases">
        <title>Genome sequence of Saitozyma podzolica DSM 27192.</title>
        <authorList>
            <person name="Aliyu H."/>
            <person name="Gorte O."/>
            <person name="Ochsenreither K."/>
        </authorList>
    </citation>
    <scope>NUCLEOTIDE SEQUENCE [LARGE SCALE GENOMIC DNA]</scope>
    <source>
        <strain evidence="6 7">DSM 27192</strain>
    </source>
</reference>
<evidence type="ECO:0008006" key="8">
    <source>
        <dbReference type="Google" id="ProtNLM"/>
    </source>
</evidence>
<evidence type="ECO:0000313" key="7">
    <source>
        <dbReference type="Proteomes" id="UP000279259"/>
    </source>
</evidence>
<feature type="compositionally biased region" description="Low complexity" evidence="2">
    <location>
        <begin position="1504"/>
        <end position="1515"/>
    </location>
</feature>
<comment type="caution">
    <text evidence="6">The sequence shown here is derived from an EMBL/GenBank/DDBJ whole genome shotgun (WGS) entry which is preliminary data.</text>
</comment>
<dbReference type="SMART" id="SM01307">
    <property type="entry name" value="RICTOR_M"/>
    <property type="match status" value="1"/>
</dbReference>